<keyword evidence="3" id="KW-1185">Reference proteome</keyword>
<proteinExistence type="predicted"/>
<sequence>MHYNLARGVNLDVIPTKQFKANQILINFTTPQTHTNATARNLVANVLETSSKKYPTQTALARRLAQQYGTYISMGVGRVGLLHTVRLKAGFINDQLAHTNLFDQVIALIREILFNPLASDGAFDQATFARQAHNLGATINSYYDDKQFWAARRLLDLYYADDSVMQTPSFGKASEIAGLTAQNLYPVYQSMIEDDRVDILIIGDLDEQEVIRAIQQLPFNDRQIDLGQIIYDQRPYRQIQRQVEYQQLSQAKLNLGYQLPIHYGHALYYAGLVFNGLFGGSPYSKLFTNVREKASLAYYASSRLMPFNGLLTVQTGIKSSDARRVEELINAQLKEVQEDNYSDQRLNEVKAGLINQYRSGNDLAGNLLERQLVRNLLGVQQADIPAAFNAVTRAEIQRVARSLKQQAVYLLSGEN</sequence>
<gene>
    <name evidence="2" type="ORF">FD32_GL000289</name>
</gene>
<name>A0A0R1XIV0_9LACO</name>
<evidence type="ECO:0000313" key="3">
    <source>
        <dbReference type="Proteomes" id="UP000051412"/>
    </source>
</evidence>
<accession>A0A0R1XIV0</accession>
<evidence type="ECO:0000259" key="1">
    <source>
        <dbReference type="Pfam" id="PF05193"/>
    </source>
</evidence>
<dbReference type="SUPFAM" id="SSF63411">
    <property type="entry name" value="LuxS/MPP-like metallohydrolase"/>
    <property type="match status" value="2"/>
</dbReference>
<dbReference type="RefSeq" id="WP_047769764.1">
    <property type="nucleotide sequence ID" value="NZ_AZGM01000076.1"/>
</dbReference>
<dbReference type="Gene3D" id="3.30.830.10">
    <property type="entry name" value="Metalloenzyme, LuxS/M16 peptidase-like"/>
    <property type="match status" value="2"/>
</dbReference>
<dbReference type="InterPro" id="IPR011249">
    <property type="entry name" value="Metalloenz_LuxS/M16"/>
</dbReference>
<dbReference type="PATRIC" id="fig|1423782.4.peg.296"/>
<dbReference type="GO" id="GO:0046872">
    <property type="term" value="F:metal ion binding"/>
    <property type="evidence" value="ECO:0007669"/>
    <property type="project" value="InterPro"/>
</dbReference>
<dbReference type="Proteomes" id="UP000051412">
    <property type="component" value="Unassembled WGS sequence"/>
</dbReference>
<reference evidence="2 3" key="1">
    <citation type="journal article" date="2015" name="Genome Announc.">
        <title>Expanding the biotechnology potential of lactobacilli through comparative genomics of 213 strains and associated genera.</title>
        <authorList>
            <person name="Sun Z."/>
            <person name="Harris H.M."/>
            <person name="McCann A."/>
            <person name="Guo C."/>
            <person name="Argimon S."/>
            <person name="Zhang W."/>
            <person name="Yang X."/>
            <person name="Jeffery I.B."/>
            <person name="Cooney J.C."/>
            <person name="Kagawa T.F."/>
            <person name="Liu W."/>
            <person name="Song Y."/>
            <person name="Salvetti E."/>
            <person name="Wrobel A."/>
            <person name="Rasinkangas P."/>
            <person name="Parkhill J."/>
            <person name="Rea M.C."/>
            <person name="O'Sullivan O."/>
            <person name="Ritari J."/>
            <person name="Douillard F.P."/>
            <person name="Paul Ross R."/>
            <person name="Yang R."/>
            <person name="Briner A.E."/>
            <person name="Felis G.E."/>
            <person name="de Vos W.M."/>
            <person name="Barrangou R."/>
            <person name="Klaenhammer T.R."/>
            <person name="Caufield P.W."/>
            <person name="Cui Y."/>
            <person name="Zhang H."/>
            <person name="O'Toole P.W."/>
        </authorList>
    </citation>
    <scope>NUCLEOTIDE SEQUENCE [LARGE SCALE GENOMIC DNA]</scope>
    <source>
        <strain evidence="2 3">DSM 6035</strain>
    </source>
</reference>
<dbReference type="EMBL" id="AZGM01000076">
    <property type="protein sequence ID" value="KRM26700.1"/>
    <property type="molecule type" value="Genomic_DNA"/>
</dbReference>
<comment type="caution">
    <text evidence="2">The sequence shown here is derived from an EMBL/GenBank/DDBJ whole genome shotgun (WGS) entry which is preliminary data.</text>
</comment>
<evidence type="ECO:0000313" key="2">
    <source>
        <dbReference type="EMBL" id="KRM26700.1"/>
    </source>
</evidence>
<dbReference type="AlphaFoldDB" id="A0A0R1XIV0"/>
<dbReference type="PANTHER" id="PTHR11851">
    <property type="entry name" value="METALLOPROTEASE"/>
    <property type="match status" value="1"/>
</dbReference>
<keyword evidence="2" id="KW-0645">Protease</keyword>
<feature type="domain" description="Peptidase M16 C-terminal" evidence="1">
    <location>
        <begin position="179"/>
        <end position="353"/>
    </location>
</feature>
<protein>
    <submittedName>
        <fullName evidence="2">M16B subfamily protease</fullName>
    </submittedName>
</protein>
<dbReference type="InterPro" id="IPR050361">
    <property type="entry name" value="MPP/UQCRC_Complex"/>
</dbReference>
<organism evidence="2 3">
    <name type="scientific">Limosilactobacillus panis DSM 6035</name>
    <dbReference type="NCBI Taxonomy" id="1423782"/>
    <lineage>
        <taxon>Bacteria</taxon>
        <taxon>Bacillati</taxon>
        <taxon>Bacillota</taxon>
        <taxon>Bacilli</taxon>
        <taxon>Lactobacillales</taxon>
        <taxon>Lactobacillaceae</taxon>
        <taxon>Limosilactobacillus</taxon>
    </lineage>
</organism>
<dbReference type="InterPro" id="IPR007863">
    <property type="entry name" value="Peptidase_M16_C"/>
</dbReference>
<dbReference type="Pfam" id="PF05193">
    <property type="entry name" value="Peptidase_M16_C"/>
    <property type="match status" value="1"/>
</dbReference>
<dbReference type="PANTHER" id="PTHR11851:SF186">
    <property type="entry name" value="INACTIVE METALLOPROTEASE YMFF-RELATED"/>
    <property type="match status" value="1"/>
</dbReference>
<dbReference type="GO" id="GO:0006508">
    <property type="term" value="P:proteolysis"/>
    <property type="evidence" value="ECO:0007669"/>
    <property type="project" value="UniProtKB-KW"/>
</dbReference>
<keyword evidence="2" id="KW-0378">Hydrolase</keyword>
<dbReference type="NCBIfam" id="NF047422">
    <property type="entry name" value="YfmF_fam"/>
    <property type="match status" value="1"/>
</dbReference>
<dbReference type="STRING" id="1423782.FD32_GL000289"/>
<dbReference type="GO" id="GO:0008233">
    <property type="term" value="F:peptidase activity"/>
    <property type="evidence" value="ECO:0007669"/>
    <property type="project" value="UniProtKB-KW"/>
</dbReference>